<proteinExistence type="predicted"/>
<feature type="chain" id="PRO_5042260400" evidence="1">
    <location>
        <begin position="27"/>
        <end position="241"/>
    </location>
</feature>
<gene>
    <name evidence="2" type="ORF">CHS0354_013933</name>
</gene>
<reference evidence="2" key="3">
    <citation type="submission" date="2023-05" db="EMBL/GenBank/DDBJ databases">
        <authorList>
            <person name="Smith C.H."/>
        </authorList>
    </citation>
    <scope>NUCLEOTIDE SEQUENCE</scope>
    <source>
        <strain evidence="2">CHS0354</strain>
        <tissue evidence="2">Mantle</tissue>
    </source>
</reference>
<dbReference type="EMBL" id="JAEAOA010000856">
    <property type="protein sequence ID" value="KAK3581036.1"/>
    <property type="molecule type" value="Genomic_DNA"/>
</dbReference>
<reference evidence="2" key="1">
    <citation type="journal article" date="2021" name="Genome Biol. Evol.">
        <title>A High-Quality Reference Genome for a Parasitic Bivalve with Doubly Uniparental Inheritance (Bivalvia: Unionida).</title>
        <authorList>
            <person name="Smith C.H."/>
        </authorList>
    </citation>
    <scope>NUCLEOTIDE SEQUENCE</scope>
    <source>
        <strain evidence="2">CHS0354</strain>
    </source>
</reference>
<accession>A0AAE0RWR3</accession>
<reference evidence="2" key="2">
    <citation type="journal article" date="2021" name="Genome Biol. Evol.">
        <title>Developing a high-quality reference genome for a parasitic bivalve with doubly uniparental inheritance (Bivalvia: Unionida).</title>
        <authorList>
            <person name="Smith C.H."/>
        </authorList>
    </citation>
    <scope>NUCLEOTIDE SEQUENCE</scope>
    <source>
        <strain evidence="2">CHS0354</strain>
        <tissue evidence="2">Mantle</tissue>
    </source>
</reference>
<dbReference type="AlphaFoldDB" id="A0AAE0RWR3"/>
<keyword evidence="1" id="KW-0732">Signal</keyword>
<dbReference type="Gene3D" id="1.10.1410.40">
    <property type="match status" value="1"/>
</dbReference>
<name>A0AAE0RWR3_9BIVA</name>
<dbReference type="Proteomes" id="UP001195483">
    <property type="component" value="Unassembled WGS sequence"/>
</dbReference>
<comment type="caution">
    <text evidence="2">The sequence shown here is derived from an EMBL/GenBank/DDBJ whole genome shotgun (WGS) entry which is preliminary data.</text>
</comment>
<feature type="signal peptide" evidence="1">
    <location>
        <begin position="1"/>
        <end position="26"/>
    </location>
</feature>
<keyword evidence="3" id="KW-1185">Reference proteome</keyword>
<protein>
    <submittedName>
        <fullName evidence="2">Uncharacterized protein</fullName>
    </submittedName>
</protein>
<evidence type="ECO:0000313" key="3">
    <source>
        <dbReference type="Proteomes" id="UP001195483"/>
    </source>
</evidence>
<evidence type="ECO:0000256" key="1">
    <source>
        <dbReference type="SAM" id="SignalP"/>
    </source>
</evidence>
<sequence length="241" mass="28108">MEFWKPNNLLTCLNLILKTLSLWVECGVCPNYFITNENMFLGKVHGPFRKQLHGFLVHLIDQDFKYLTQIGCDGLGQALSEACSKQQTQPDALHTVIEALQRKHDSDDHCRRSTALYLPSAMRCCRSVGADPDLRDPKEKYWYDWAVVDARPYMYFLQHLVYSALGMEKHRMAALDNLFWSITQKRIMHPETCLNVLAYCLKQEGQLNLALRYLLLSLQLKPEHNAAVWQIFDMLNQRYHN</sequence>
<evidence type="ECO:0000313" key="2">
    <source>
        <dbReference type="EMBL" id="KAK3581036.1"/>
    </source>
</evidence>
<organism evidence="2 3">
    <name type="scientific">Potamilus streckersoni</name>
    <dbReference type="NCBI Taxonomy" id="2493646"/>
    <lineage>
        <taxon>Eukaryota</taxon>
        <taxon>Metazoa</taxon>
        <taxon>Spiralia</taxon>
        <taxon>Lophotrochozoa</taxon>
        <taxon>Mollusca</taxon>
        <taxon>Bivalvia</taxon>
        <taxon>Autobranchia</taxon>
        <taxon>Heteroconchia</taxon>
        <taxon>Palaeoheterodonta</taxon>
        <taxon>Unionida</taxon>
        <taxon>Unionoidea</taxon>
        <taxon>Unionidae</taxon>
        <taxon>Ambleminae</taxon>
        <taxon>Lampsilini</taxon>
        <taxon>Potamilus</taxon>
    </lineage>
</organism>